<dbReference type="PANTHER" id="PTHR16515">
    <property type="entry name" value="PR DOMAIN ZINC FINGER PROTEIN"/>
    <property type="match status" value="1"/>
</dbReference>
<keyword evidence="6" id="KW-0238">DNA-binding</keyword>
<keyword evidence="5 9" id="KW-0862">Zinc</keyword>
<dbReference type="InterPro" id="IPR012934">
    <property type="entry name" value="Znf_AD"/>
</dbReference>
<dbReference type="OrthoDB" id="654211at2759"/>
<evidence type="ECO:0000259" key="11">
    <source>
        <dbReference type="PROSITE" id="PS51915"/>
    </source>
</evidence>
<proteinExistence type="predicted"/>
<dbReference type="SUPFAM" id="SSF57667">
    <property type="entry name" value="beta-beta-alpha zinc fingers"/>
    <property type="match status" value="2"/>
</dbReference>
<dbReference type="EMBL" id="OU892286">
    <property type="protein sequence ID" value="CAG9761833.1"/>
    <property type="molecule type" value="Genomic_DNA"/>
</dbReference>
<evidence type="ECO:0000256" key="4">
    <source>
        <dbReference type="ARBA" id="ARBA00022771"/>
    </source>
</evidence>
<dbReference type="PROSITE" id="PS00028">
    <property type="entry name" value="ZINC_FINGER_C2H2_1"/>
    <property type="match status" value="4"/>
</dbReference>
<keyword evidence="13" id="KW-1185">Reference proteome</keyword>
<feature type="binding site" evidence="9">
    <location>
        <position position="14"/>
    </location>
    <ligand>
        <name>Zn(2+)</name>
        <dbReference type="ChEBI" id="CHEBI:29105"/>
    </ligand>
</feature>
<dbReference type="InterPro" id="IPR036236">
    <property type="entry name" value="Znf_C2H2_sf"/>
</dbReference>
<dbReference type="AlphaFoldDB" id="A0A9N9MF16"/>
<feature type="binding site" evidence="9">
    <location>
        <position position="63"/>
    </location>
    <ligand>
        <name>Zn(2+)</name>
        <dbReference type="ChEBI" id="CHEBI:29105"/>
    </ligand>
</feature>
<feature type="domain" description="ZAD" evidence="11">
    <location>
        <begin position="12"/>
        <end position="87"/>
    </location>
</feature>
<dbReference type="PANTHER" id="PTHR16515:SF49">
    <property type="entry name" value="GASTRULA ZINC FINGER PROTEIN XLCGF49.1-LIKE-RELATED"/>
    <property type="match status" value="1"/>
</dbReference>
<evidence type="ECO:0000256" key="9">
    <source>
        <dbReference type="PROSITE-ProRule" id="PRU01263"/>
    </source>
</evidence>
<evidence type="ECO:0000256" key="6">
    <source>
        <dbReference type="ARBA" id="ARBA00023125"/>
    </source>
</evidence>
<dbReference type="FunFam" id="3.30.160.60:FF:002343">
    <property type="entry name" value="Zinc finger protein 33A"/>
    <property type="match status" value="1"/>
</dbReference>
<dbReference type="Pfam" id="PF07776">
    <property type="entry name" value="zf-AD"/>
    <property type="match status" value="1"/>
</dbReference>
<dbReference type="GO" id="GO:0005634">
    <property type="term" value="C:nucleus"/>
    <property type="evidence" value="ECO:0007669"/>
    <property type="project" value="UniProtKB-SubCell"/>
</dbReference>
<dbReference type="Gene3D" id="3.40.1800.20">
    <property type="match status" value="1"/>
</dbReference>
<accession>A0A9N9MF16</accession>
<organism evidence="12 13">
    <name type="scientific">Ceutorhynchus assimilis</name>
    <name type="common">cabbage seed weevil</name>
    <dbReference type="NCBI Taxonomy" id="467358"/>
    <lineage>
        <taxon>Eukaryota</taxon>
        <taxon>Metazoa</taxon>
        <taxon>Ecdysozoa</taxon>
        <taxon>Arthropoda</taxon>
        <taxon>Hexapoda</taxon>
        <taxon>Insecta</taxon>
        <taxon>Pterygota</taxon>
        <taxon>Neoptera</taxon>
        <taxon>Endopterygota</taxon>
        <taxon>Coleoptera</taxon>
        <taxon>Polyphaga</taxon>
        <taxon>Cucujiformia</taxon>
        <taxon>Curculionidae</taxon>
        <taxon>Ceutorhynchinae</taxon>
        <taxon>Ceutorhynchus</taxon>
    </lineage>
</organism>
<keyword evidence="7" id="KW-0539">Nucleus</keyword>
<evidence type="ECO:0000256" key="1">
    <source>
        <dbReference type="ARBA" id="ARBA00004123"/>
    </source>
</evidence>
<dbReference type="SMART" id="SM00355">
    <property type="entry name" value="ZnF_C2H2"/>
    <property type="match status" value="4"/>
</dbReference>
<dbReference type="Pfam" id="PF00096">
    <property type="entry name" value="zf-C2H2"/>
    <property type="match status" value="3"/>
</dbReference>
<sequence>MSGCYKRVNFYDLCRLCAQNIQKNKIKIFEEGPKSDLHAKIKKCLAINVKEDDFLPKVICTKCIKLLEICNAFREGCVNSETMLSSYFKNYRHTEDFKKSGKVYIKDTVKSDIIDPNQSLNKNPSTTPSKITVFQSKILPPAAPITKAKPINNSPKPVVSNKKIKMQDTALMQTMQLDFINEALKKAVQQLPKEILNKVIVNSNGEVINLSPPDSLSIEAPQLPQTVIKNKLKKKPVVNNIIEIDLTKEDNNGTEKEVNKSNNAPVQNPTVIFPVPQYQNNIYPNVPTSVINVICSNPIEENAAVASISQPSSINMEDLRGGTQPFVPKPKHTKPKVEEPSAKMHTCEVCSKTFKRREHLYQHVKLHTGFRPYQCTDCKKTFVRKEHLLRHMVLHSGERNFSCDICSKSFSRHDNLLKHIRTHNKESSYTCEICQKIFLVKHYYDLHRGEHGKCFLRSNNVC</sequence>
<dbReference type="GO" id="GO:0003677">
    <property type="term" value="F:DNA binding"/>
    <property type="evidence" value="ECO:0007669"/>
    <property type="project" value="UniProtKB-KW"/>
</dbReference>
<dbReference type="InterPro" id="IPR013087">
    <property type="entry name" value="Znf_C2H2_type"/>
</dbReference>
<dbReference type="PROSITE" id="PS51915">
    <property type="entry name" value="ZAD"/>
    <property type="match status" value="1"/>
</dbReference>
<protein>
    <submittedName>
        <fullName evidence="12">Uncharacterized protein</fullName>
    </submittedName>
</protein>
<evidence type="ECO:0000313" key="12">
    <source>
        <dbReference type="EMBL" id="CAG9761833.1"/>
    </source>
</evidence>
<reference evidence="12" key="1">
    <citation type="submission" date="2022-01" db="EMBL/GenBank/DDBJ databases">
        <authorList>
            <person name="King R."/>
        </authorList>
    </citation>
    <scope>NUCLEOTIDE SEQUENCE</scope>
</reference>
<dbReference type="GO" id="GO:0006355">
    <property type="term" value="P:regulation of DNA-templated transcription"/>
    <property type="evidence" value="ECO:0007669"/>
    <property type="project" value="UniProtKB-ARBA"/>
</dbReference>
<keyword evidence="4 8" id="KW-0863">Zinc-finger</keyword>
<dbReference type="SMART" id="SM00868">
    <property type="entry name" value="zf-AD"/>
    <property type="match status" value="1"/>
</dbReference>
<feature type="domain" description="C2H2-type" evidence="10">
    <location>
        <begin position="345"/>
        <end position="372"/>
    </location>
</feature>
<evidence type="ECO:0000313" key="13">
    <source>
        <dbReference type="Proteomes" id="UP001152799"/>
    </source>
</evidence>
<dbReference type="Gene3D" id="3.30.160.60">
    <property type="entry name" value="Classic Zinc Finger"/>
    <property type="match status" value="3"/>
</dbReference>
<dbReference type="SUPFAM" id="SSF57716">
    <property type="entry name" value="Glucocorticoid receptor-like (DNA-binding domain)"/>
    <property type="match status" value="1"/>
</dbReference>
<dbReference type="Proteomes" id="UP001152799">
    <property type="component" value="Chromosome 10"/>
</dbReference>
<comment type="subcellular location">
    <subcellularLocation>
        <location evidence="1">Nucleus</location>
    </subcellularLocation>
</comment>
<keyword evidence="3" id="KW-0677">Repeat</keyword>
<evidence type="ECO:0000259" key="10">
    <source>
        <dbReference type="PROSITE" id="PS50157"/>
    </source>
</evidence>
<dbReference type="GO" id="GO:0008270">
    <property type="term" value="F:zinc ion binding"/>
    <property type="evidence" value="ECO:0007669"/>
    <property type="project" value="UniProtKB-UniRule"/>
</dbReference>
<dbReference type="PROSITE" id="PS50157">
    <property type="entry name" value="ZINC_FINGER_C2H2_2"/>
    <property type="match status" value="3"/>
</dbReference>
<keyword evidence="2 9" id="KW-0479">Metal-binding</keyword>
<evidence type="ECO:0000256" key="8">
    <source>
        <dbReference type="PROSITE-ProRule" id="PRU00042"/>
    </source>
</evidence>
<feature type="domain" description="C2H2-type" evidence="10">
    <location>
        <begin position="401"/>
        <end position="428"/>
    </location>
</feature>
<dbReference type="InterPro" id="IPR050331">
    <property type="entry name" value="Zinc_finger"/>
</dbReference>
<name>A0A9N9MF16_9CUCU</name>
<evidence type="ECO:0000256" key="5">
    <source>
        <dbReference type="ARBA" id="ARBA00022833"/>
    </source>
</evidence>
<evidence type="ECO:0000256" key="7">
    <source>
        <dbReference type="ARBA" id="ARBA00023242"/>
    </source>
</evidence>
<gene>
    <name evidence="12" type="ORF">CEUTPL_LOCUS2526</name>
</gene>
<feature type="binding site" evidence="9">
    <location>
        <position position="17"/>
    </location>
    <ligand>
        <name>Zn(2+)</name>
        <dbReference type="ChEBI" id="CHEBI:29105"/>
    </ligand>
</feature>
<evidence type="ECO:0000256" key="3">
    <source>
        <dbReference type="ARBA" id="ARBA00022737"/>
    </source>
</evidence>
<feature type="domain" description="C2H2-type" evidence="10">
    <location>
        <begin position="373"/>
        <end position="400"/>
    </location>
</feature>
<evidence type="ECO:0000256" key="2">
    <source>
        <dbReference type="ARBA" id="ARBA00022723"/>
    </source>
</evidence>
<dbReference type="FunFam" id="3.30.160.60:FF:000110">
    <property type="entry name" value="Zinc finger protein-like"/>
    <property type="match status" value="1"/>
</dbReference>
<feature type="binding site" evidence="9">
    <location>
        <position position="60"/>
    </location>
    <ligand>
        <name>Zn(2+)</name>
        <dbReference type="ChEBI" id="CHEBI:29105"/>
    </ligand>
</feature>